<protein>
    <recommendedName>
        <fullName evidence="10">MAC-inhibitory protein</fullName>
    </recommendedName>
    <alternativeName>
        <fullName evidence="11">Membrane attack complex inhibition factor</fullName>
    </alternativeName>
    <alternativeName>
        <fullName evidence="9">Protectin</fullName>
    </alternativeName>
</protein>
<reference evidence="14 15" key="1">
    <citation type="submission" date="2019-04" db="EMBL/GenBank/DDBJ databases">
        <authorList>
            <consortium name="Wellcome Sanger Institute Data Sharing"/>
        </authorList>
    </citation>
    <scope>NUCLEOTIDE SEQUENCE [LARGE SCALE GENOMIC DNA]</scope>
</reference>
<dbReference type="GO" id="GO:0098552">
    <property type="term" value="C:side of membrane"/>
    <property type="evidence" value="ECO:0007669"/>
    <property type="project" value="UniProtKB-KW"/>
</dbReference>
<feature type="domain" description="UPAR/Ly6" evidence="13">
    <location>
        <begin position="21"/>
        <end position="101"/>
    </location>
</feature>
<dbReference type="GeneTree" id="ENSGT00730000111696"/>
<keyword evidence="8" id="KW-0449">Lipoprotein</keyword>
<feature type="signal peptide" evidence="12">
    <location>
        <begin position="1"/>
        <end position="20"/>
    </location>
</feature>
<reference evidence="14" key="2">
    <citation type="submission" date="2025-08" db="UniProtKB">
        <authorList>
            <consortium name="Ensembl"/>
        </authorList>
    </citation>
    <scope>IDENTIFICATION</scope>
</reference>
<dbReference type="Proteomes" id="UP000694397">
    <property type="component" value="Chromosome 7"/>
</dbReference>
<evidence type="ECO:0000256" key="2">
    <source>
        <dbReference type="ARBA" id="ARBA00011481"/>
    </source>
</evidence>
<proteinExistence type="predicted"/>
<evidence type="ECO:0000256" key="9">
    <source>
        <dbReference type="ARBA" id="ARBA00029920"/>
    </source>
</evidence>
<keyword evidence="4 12" id="KW-0732">Signal</keyword>
<dbReference type="PANTHER" id="PTHR10036:SF13">
    <property type="entry name" value="CD59 MOLECULE (CD59 BLOOD GROUP)"/>
    <property type="match status" value="1"/>
</dbReference>
<evidence type="ECO:0000256" key="1">
    <source>
        <dbReference type="ARBA" id="ARBA00004589"/>
    </source>
</evidence>
<evidence type="ECO:0000313" key="15">
    <source>
        <dbReference type="Proteomes" id="UP000694397"/>
    </source>
</evidence>
<evidence type="ECO:0000256" key="11">
    <source>
        <dbReference type="ARBA" id="ARBA00031867"/>
    </source>
</evidence>
<evidence type="ECO:0000259" key="13">
    <source>
        <dbReference type="SMART" id="SM00134"/>
    </source>
</evidence>
<reference evidence="14" key="3">
    <citation type="submission" date="2025-09" db="UniProtKB">
        <authorList>
            <consortium name="Ensembl"/>
        </authorList>
    </citation>
    <scope>IDENTIFICATION</scope>
</reference>
<keyword evidence="5" id="KW-0472">Membrane</keyword>
<keyword evidence="15" id="KW-1185">Reference proteome</keyword>
<organism evidence="14 15">
    <name type="scientific">Scleropages formosus</name>
    <name type="common">Asian bonytongue</name>
    <name type="synonym">Osteoglossum formosum</name>
    <dbReference type="NCBI Taxonomy" id="113540"/>
    <lineage>
        <taxon>Eukaryota</taxon>
        <taxon>Metazoa</taxon>
        <taxon>Chordata</taxon>
        <taxon>Craniata</taxon>
        <taxon>Vertebrata</taxon>
        <taxon>Euteleostomi</taxon>
        <taxon>Actinopterygii</taxon>
        <taxon>Neopterygii</taxon>
        <taxon>Teleostei</taxon>
        <taxon>Osteoglossocephala</taxon>
        <taxon>Osteoglossomorpha</taxon>
        <taxon>Osteoglossiformes</taxon>
        <taxon>Osteoglossidae</taxon>
        <taxon>Scleropages</taxon>
    </lineage>
</organism>
<keyword evidence="7" id="KW-0325">Glycoprotein</keyword>
<dbReference type="SMART" id="SM00134">
    <property type="entry name" value="LU"/>
    <property type="match status" value="1"/>
</dbReference>
<dbReference type="CDD" id="cd23554">
    <property type="entry name" value="TFP_LU_ECD_CD59"/>
    <property type="match status" value="1"/>
</dbReference>
<name>A0A8C9V815_SCLFO</name>
<evidence type="ECO:0000256" key="3">
    <source>
        <dbReference type="ARBA" id="ARBA00022622"/>
    </source>
</evidence>
<evidence type="ECO:0000256" key="4">
    <source>
        <dbReference type="ARBA" id="ARBA00022729"/>
    </source>
</evidence>
<dbReference type="Gene3D" id="2.10.60.10">
    <property type="entry name" value="CD59"/>
    <property type="match status" value="1"/>
</dbReference>
<dbReference type="InterPro" id="IPR056949">
    <property type="entry name" value="CD59"/>
</dbReference>
<sequence>MKYLGICLLFSLLTFSLVSGLRCYKCTGFTGQCSTTQDCTTEDACLSLSDKTGTTYRQCIRYTDCDNSRLSQMFPAVSSFTYRCCNSNLCNSSPAATWDLFLLPILHHLLHVSFLCVSVPRPGGCAVASPASSAVPTPASSDQPPALEVSLGSAPALHPSRLVQLLGTEGGHAHRHRVPKLGVVNRVSSIFLRNNGHEAAPPKDFLRRVGGARLHGDARRFNDTCQYGRNSCLHLFVYLVLLSKGTCNITPPAHLRLVPCSAATVKPATFASGGNSRVCPLRYRRSPSHFVSFRVSLLKTISFFRH</sequence>
<keyword evidence="3" id="KW-0336">GPI-anchor</keyword>
<dbReference type="Ensembl" id="ENSSFOT00015031534.2">
    <property type="protein sequence ID" value="ENSSFOP00015031182.1"/>
    <property type="gene ID" value="ENSSFOG00015019991.2"/>
</dbReference>
<evidence type="ECO:0000256" key="5">
    <source>
        <dbReference type="ARBA" id="ARBA00023136"/>
    </source>
</evidence>
<comment type="subunit">
    <text evidence="2">Interacts with T-cell surface antigen CD2.</text>
</comment>
<dbReference type="InterPro" id="IPR016054">
    <property type="entry name" value="LY6_UPA_recep-like"/>
</dbReference>
<dbReference type="InterPro" id="IPR045860">
    <property type="entry name" value="Snake_toxin-like_sf"/>
</dbReference>
<feature type="chain" id="PRO_5034232126" description="MAC-inhibitory protein" evidence="12">
    <location>
        <begin position="21"/>
        <end position="306"/>
    </location>
</feature>
<accession>A0A8C9V815</accession>
<dbReference type="Pfam" id="PF25152">
    <property type="entry name" value="CD59"/>
    <property type="match status" value="1"/>
</dbReference>
<dbReference type="AlphaFoldDB" id="A0A8C9V815"/>
<keyword evidence="6" id="KW-1015">Disulfide bond</keyword>
<dbReference type="OrthoDB" id="10011411at2759"/>
<comment type="subcellular location">
    <subcellularLocation>
        <location evidence="1">Membrane</location>
        <topology evidence="1">Lipid-anchor</topology>
        <topology evidence="1">GPI-anchor</topology>
    </subcellularLocation>
</comment>
<evidence type="ECO:0000313" key="14">
    <source>
        <dbReference type="Ensembl" id="ENSSFOP00015031182.1"/>
    </source>
</evidence>
<evidence type="ECO:0000256" key="7">
    <source>
        <dbReference type="ARBA" id="ARBA00023180"/>
    </source>
</evidence>
<evidence type="ECO:0000256" key="10">
    <source>
        <dbReference type="ARBA" id="ARBA00031590"/>
    </source>
</evidence>
<evidence type="ECO:0000256" key="6">
    <source>
        <dbReference type="ARBA" id="ARBA00023157"/>
    </source>
</evidence>
<dbReference type="SUPFAM" id="SSF57302">
    <property type="entry name" value="Snake toxin-like"/>
    <property type="match status" value="1"/>
</dbReference>
<evidence type="ECO:0000256" key="8">
    <source>
        <dbReference type="ARBA" id="ARBA00023288"/>
    </source>
</evidence>
<dbReference type="PANTHER" id="PTHR10036">
    <property type="entry name" value="CD59 GLYCOPROTEIN"/>
    <property type="match status" value="1"/>
</dbReference>
<evidence type="ECO:0000256" key="12">
    <source>
        <dbReference type="SAM" id="SignalP"/>
    </source>
</evidence>